<evidence type="ECO:0000313" key="3">
    <source>
        <dbReference type="EMBL" id="KAF1972225.1"/>
    </source>
</evidence>
<feature type="compositionally biased region" description="Basic and acidic residues" evidence="1">
    <location>
        <begin position="274"/>
        <end position="285"/>
    </location>
</feature>
<feature type="region of interest" description="Disordered" evidence="1">
    <location>
        <begin position="200"/>
        <end position="463"/>
    </location>
</feature>
<feature type="transmembrane region" description="Helical" evidence="2">
    <location>
        <begin position="37"/>
        <end position="57"/>
    </location>
</feature>
<proteinExistence type="predicted"/>
<keyword evidence="2" id="KW-0812">Transmembrane</keyword>
<dbReference type="EMBL" id="ML976688">
    <property type="protein sequence ID" value="KAF1972225.1"/>
    <property type="molecule type" value="Genomic_DNA"/>
</dbReference>
<feature type="compositionally biased region" description="Pro residues" evidence="1">
    <location>
        <begin position="494"/>
        <end position="516"/>
    </location>
</feature>
<reference evidence="3" key="1">
    <citation type="journal article" date="2020" name="Stud. Mycol.">
        <title>101 Dothideomycetes genomes: a test case for predicting lifestyles and emergence of pathogens.</title>
        <authorList>
            <person name="Haridas S."/>
            <person name="Albert R."/>
            <person name="Binder M."/>
            <person name="Bloem J."/>
            <person name="Labutti K."/>
            <person name="Salamov A."/>
            <person name="Andreopoulos B."/>
            <person name="Baker S."/>
            <person name="Barry K."/>
            <person name="Bills G."/>
            <person name="Bluhm B."/>
            <person name="Cannon C."/>
            <person name="Castanera R."/>
            <person name="Culley D."/>
            <person name="Daum C."/>
            <person name="Ezra D."/>
            <person name="Gonzalez J."/>
            <person name="Henrissat B."/>
            <person name="Kuo A."/>
            <person name="Liang C."/>
            <person name="Lipzen A."/>
            <person name="Lutzoni F."/>
            <person name="Magnuson J."/>
            <person name="Mondo S."/>
            <person name="Nolan M."/>
            <person name="Ohm R."/>
            <person name="Pangilinan J."/>
            <person name="Park H.-J."/>
            <person name="Ramirez L."/>
            <person name="Alfaro M."/>
            <person name="Sun H."/>
            <person name="Tritt A."/>
            <person name="Yoshinaga Y."/>
            <person name="Zwiers L.-H."/>
            <person name="Turgeon B."/>
            <person name="Goodwin S."/>
            <person name="Spatafora J."/>
            <person name="Crous P."/>
            <person name="Grigoriev I."/>
        </authorList>
    </citation>
    <scope>NUCLEOTIDE SEQUENCE</scope>
    <source>
        <strain evidence="3">CBS 107.79</strain>
    </source>
</reference>
<feature type="region of interest" description="Disordered" evidence="1">
    <location>
        <begin position="494"/>
        <end position="523"/>
    </location>
</feature>
<dbReference type="Proteomes" id="UP000800036">
    <property type="component" value="Unassembled WGS sequence"/>
</dbReference>
<evidence type="ECO:0000313" key="4">
    <source>
        <dbReference type="Proteomes" id="UP000800036"/>
    </source>
</evidence>
<feature type="region of interest" description="Disordered" evidence="1">
    <location>
        <begin position="97"/>
        <end position="184"/>
    </location>
</feature>
<name>A0A6A5V527_9PLEO</name>
<feature type="compositionally biased region" description="Polar residues" evidence="1">
    <location>
        <begin position="403"/>
        <end position="417"/>
    </location>
</feature>
<dbReference type="AlphaFoldDB" id="A0A6A5V527"/>
<keyword evidence="4" id="KW-1185">Reference proteome</keyword>
<feature type="transmembrane region" description="Helical" evidence="2">
    <location>
        <begin position="6"/>
        <end position="30"/>
    </location>
</feature>
<keyword evidence="2" id="KW-1133">Transmembrane helix</keyword>
<organism evidence="3 4">
    <name type="scientific">Bimuria novae-zelandiae CBS 107.79</name>
    <dbReference type="NCBI Taxonomy" id="1447943"/>
    <lineage>
        <taxon>Eukaryota</taxon>
        <taxon>Fungi</taxon>
        <taxon>Dikarya</taxon>
        <taxon>Ascomycota</taxon>
        <taxon>Pezizomycotina</taxon>
        <taxon>Dothideomycetes</taxon>
        <taxon>Pleosporomycetidae</taxon>
        <taxon>Pleosporales</taxon>
        <taxon>Massarineae</taxon>
        <taxon>Didymosphaeriaceae</taxon>
        <taxon>Bimuria</taxon>
    </lineage>
</organism>
<accession>A0A6A5V527</accession>
<evidence type="ECO:0000256" key="1">
    <source>
        <dbReference type="SAM" id="MobiDB-lite"/>
    </source>
</evidence>
<feature type="compositionally biased region" description="Low complexity" evidence="1">
    <location>
        <begin position="437"/>
        <end position="452"/>
    </location>
</feature>
<feature type="compositionally biased region" description="Low complexity" evidence="1">
    <location>
        <begin position="390"/>
        <end position="402"/>
    </location>
</feature>
<gene>
    <name evidence="3" type="ORF">BU23DRAFT_164164</name>
</gene>
<protein>
    <submittedName>
        <fullName evidence="3">Uncharacterized protein</fullName>
    </submittedName>
</protein>
<sequence>MCSFQSLFTFSFTAVTPSLWQLVFSGAICLDYLHFTFVYTLASLLHFCVCVAISAAYNNAVFSSTTTPPLGNFACLVPSVSPPVCFMQTIKKKASRVFKGKKDEDEQSPAPPVPAIPPRYHVPTPPPFSRPRPDTGRAFPSQPTASNENKPTKKMHFASPVHERSASQDIMLSGPPKSPFVMSEAARSASEVKLHSPYAAMSSPQATGTPPIPGAFPHKPVTSAKQKVLTPPYKSPYTPKEAPVSAPQAKFASHKYEYPATINEAAPSQMTLPLRDDDHFSKSEEPSSQPSSLPTSKWKKKASHLYIDTQPKALRGGAIPSSHESAESSHTNPPEQPKRTRRPSPTPSDASEQVERWLTRGTPLDTSFLDHPPSARTIPTIRPYTFRDTSSPASPPFLASSPYTTSAFSESARTIKTSPDRTPLSPTDDAVAHDTRASTSSSRSKFSARTSSGAASTEKPKALKARKSLRDLFKRSASPDVAYVSRPVLVPQPPPATSVPPLPATVRFTPPPGPPPRRPERGETDEELLALSQRGLTRVGFVVEREERRMVVVVVVEGEGKKKEQYCSGDQYVVERSGEVRVPRRAGGHAPTLRRGMVIKDRTTGTLEFVADI</sequence>
<evidence type="ECO:0000256" key="2">
    <source>
        <dbReference type="SAM" id="Phobius"/>
    </source>
</evidence>
<feature type="compositionally biased region" description="Low complexity" evidence="1">
    <location>
        <begin position="286"/>
        <end position="296"/>
    </location>
</feature>
<keyword evidence="2" id="KW-0472">Membrane</keyword>